<dbReference type="Gene3D" id="1.10.630.10">
    <property type="entry name" value="Cytochrome P450"/>
    <property type="match status" value="1"/>
</dbReference>
<evidence type="ECO:0000313" key="3">
    <source>
        <dbReference type="EMBL" id="CAK9275100.1"/>
    </source>
</evidence>
<dbReference type="InterPro" id="IPR050196">
    <property type="entry name" value="Cytochrome_P450_Monoox"/>
</dbReference>
<keyword evidence="2" id="KW-0479">Metal-binding</keyword>
<keyword evidence="2" id="KW-0560">Oxidoreductase</keyword>
<keyword evidence="2" id="KW-0408">Iron</keyword>
<dbReference type="PROSITE" id="PS00086">
    <property type="entry name" value="CYTOCHROME_P450"/>
    <property type="match status" value="1"/>
</dbReference>
<evidence type="ECO:0000313" key="4">
    <source>
        <dbReference type="Proteomes" id="UP001497444"/>
    </source>
</evidence>
<dbReference type="EMBL" id="OZ020101">
    <property type="protein sequence ID" value="CAK9275100.1"/>
    <property type="molecule type" value="Genomic_DNA"/>
</dbReference>
<dbReference type="CDD" id="cd11046">
    <property type="entry name" value="CYP97"/>
    <property type="match status" value="1"/>
</dbReference>
<protein>
    <recommendedName>
        <fullName evidence="5">Cytochrome P450</fullName>
    </recommendedName>
</protein>
<dbReference type="SUPFAM" id="SSF48264">
    <property type="entry name" value="Cytochrome P450"/>
    <property type="match status" value="1"/>
</dbReference>
<dbReference type="InterPro" id="IPR017972">
    <property type="entry name" value="Cyt_P450_CS"/>
</dbReference>
<comment type="similarity">
    <text evidence="1 2">Belongs to the cytochrome P450 family.</text>
</comment>
<gene>
    <name evidence="3" type="ORF">CSSPJE1EN1_LOCUS20578</name>
</gene>
<dbReference type="InterPro" id="IPR002401">
    <property type="entry name" value="Cyt_P450_E_grp-I"/>
</dbReference>
<evidence type="ECO:0008006" key="5">
    <source>
        <dbReference type="Google" id="ProtNLM"/>
    </source>
</evidence>
<dbReference type="InterPro" id="IPR001128">
    <property type="entry name" value="Cyt_P450"/>
</dbReference>
<name>A0ABP0X9K1_9BRYO</name>
<dbReference type="PANTHER" id="PTHR24291:SF171">
    <property type="entry name" value="PROTEIN LUTEIN DEFICIENT 5, CHLOROPLASTIC"/>
    <property type="match status" value="1"/>
</dbReference>
<proteinExistence type="inferred from homology"/>
<evidence type="ECO:0000256" key="1">
    <source>
        <dbReference type="ARBA" id="ARBA00010617"/>
    </source>
</evidence>
<dbReference type="PRINTS" id="PR00385">
    <property type="entry name" value="P450"/>
</dbReference>
<sequence>MDIMAAMAMGGSTLTASCCRCNSSSSSSSSSAASSKLLRVVRFPSRHQTHALLPALKSNGLPLKLRYNCSVPLIQLNGRQTRLVAAALNGNAGDKEEDVSDAERLLQQQKQLELAERIASGEFTVLPRKDRTQKIRRALANAGPVGRILANKLVHWEMQQRVEDALKMPETRGDVKAVVGEPFFLPLYKLFRIYGGVFRLTFGPKSFVIVSDPQVAKHLLKDNCKAYSKGILAEILEFVMGTGLIPADGDVWQVRRRAIVPAVHRKYVAAMMGLFGKATQQLCNKLDVAATSGESVEMESLFSQLTLDIIGKAVFNYDFNSLLNGSGIVEAVYIAMQEAEARSIGIFPYWKVPLLRLIVPRQRRVTAALKLMNETLDNLIATCKRIVEAEDEEFEEEYINDQDPSILHFLLVSRENVSNKQLRDDLMTLLIAGHETSAAVLTWTFYLLAQNPAATAKLQKEVDSVLGDKLPNTEDMKNLKYTTRVINESLRLYPQPPVLIRRSLESDVLGKYPIKKGEDIFISLWNLHRAPHLWENPEDFNPERWPLDQPAPTEVNQDYRYLPFGGGQRKCLGDMFATFETMTALAMLVRRFSFKLTVGAPPVGMTTGATIHTTAGLHMTVTRRSHPLVTEEATLTNIEDDDLVKEYQSL</sequence>
<reference evidence="3" key="1">
    <citation type="submission" date="2024-02" db="EMBL/GenBank/DDBJ databases">
        <authorList>
            <consortium name="ELIXIR-Norway"/>
            <consortium name="Elixir Norway"/>
        </authorList>
    </citation>
    <scope>NUCLEOTIDE SEQUENCE</scope>
</reference>
<dbReference type="InterPro" id="IPR036396">
    <property type="entry name" value="Cyt_P450_sf"/>
</dbReference>
<evidence type="ECO:0000256" key="2">
    <source>
        <dbReference type="RuleBase" id="RU000461"/>
    </source>
</evidence>
<dbReference type="PANTHER" id="PTHR24291">
    <property type="entry name" value="CYTOCHROME P450 FAMILY 4"/>
    <property type="match status" value="1"/>
</dbReference>
<keyword evidence="2" id="KW-0349">Heme</keyword>
<dbReference type="Proteomes" id="UP001497444">
    <property type="component" value="Chromosome 6"/>
</dbReference>
<accession>A0ABP0X9K1</accession>
<keyword evidence="2" id="KW-0503">Monooxygenase</keyword>
<organism evidence="3 4">
    <name type="scientific">Sphagnum jensenii</name>
    <dbReference type="NCBI Taxonomy" id="128206"/>
    <lineage>
        <taxon>Eukaryota</taxon>
        <taxon>Viridiplantae</taxon>
        <taxon>Streptophyta</taxon>
        <taxon>Embryophyta</taxon>
        <taxon>Bryophyta</taxon>
        <taxon>Sphagnophytina</taxon>
        <taxon>Sphagnopsida</taxon>
        <taxon>Sphagnales</taxon>
        <taxon>Sphagnaceae</taxon>
        <taxon>Sphagnum</taxon>
    </lineage>
</organism>
<keyword evidence="4" id="KW-1185">Reference proteome</keyword>
<dbReference type="PRINTS" id="PR00463">
    <property type="entry name" value="EP450I"/>
</dbReference>
<dbReference type="Pfam" id="PF00067">
    <property type="entry name" value="p450"/>
    <property type="match status" value="1"/>
</dbReference>